<dbReference type="Pfam" id="PF13031">
    <property type="entry name" value="DUF3892"/>
    <property type="match status" value="1"/>
</dbReference>
<evidence type="ECO:0000313" key="1">
    <source>
        <dbReference type="EMBL" id="RKP43263.1"/>
    </source>
</evidence>
<gene>
    <name evidence="1" type="ORF">D7S89_27015</name>
</gene>
<dbReference type="EMBL" id="RBZV01000030">
    <property type="protein sequence ID" value="RKP43263.1"/>
    <property type="molecule type" value="Genomic_DNA"/>
</dbReference>
<sequence length="94" mass="10731">MADVQITCITKPHPQSPHEHITHVGNPPTWVWPREQVIVNIEAGVDTFFVRDPYTGRRADVGVVREPGKAPYLRTHADGYWNDNLLSLNQCPFR</sequence>
<dbReference type="Proteomes" id="UP000280434">
    <property type="component" value="Unassembled WGS sequence"/>
</dbReference>
<reference evidence="1 2" key="1">
    <citation type="submission" date="2018-10" db="EMBL/GenBank/DDBJ databases">
        <title>Paraburkholderia sp. 7MK8-2, isolated from soil.</title>
        <authorList>
            <person name="Gao Z.-H."/>
            <person name="Qiu L.-H."/>
        </authorList>
    </citation>
    <scope>NUCLEOTIDE SEQUENCE [LARGE SCALE GENOMIC DNA]</scope>
    <source>
        <strain evidence="1 2">7MK8-2</strain>
    </source>
</reference>
<dbReference type="RefSeq" id="WP_121281919.1">
    <property type="nucleotide sequence ID" value="NZ_RBZV01000030.1"/>
</dbReference>
<dbReference type="InterPro" id="IPR024997">
    <property type="entry name" value="DUF3892"/>
</dbReference>
<comment type="caution">
    <text evidence="1">The sequence shown here is derived from an EMBL/GenBank/DDBJ whole genome shotgun (WGS) entry which is preliminary data.</text>
</comment>
<protein>
    <submittedName>
        <fullName evidence="1">DUF3892 domain-containing protein</fullName>
    </submittedName>
</protein>
<organism evidence="1 2">
    <name type="scientific">Trinickia fusca</name>
    <dbReference type="NCBI Taxonomy" id="2419777"/>
    <lineage>
        <taxon>Bacteria</taxon>
        <taxon>Pseudomonadati</taxon>
        <taxon>Pseudomonadota</taxon>
        <taxon>Betaproteobacteria</taxon>
        <taxon>Burkholderiales</taxon>
        <taxon>Burkholderiaceae</taxon>
        <taxon>Trinickia</taxon>
    </lineage>
</organism>
<dbReference type="AlphaFoldDB" id="A0A494X665"/>
<proteinExistence type="predicted"/>
<accession>A0A494X665</accession>
<name>A0A494X665_9BURK</name>
<evidence type="ECO:0000313" key="2">
    <source>
        <dbReference type="Proteomes" id="UP000280434"/>
    </source>
</evidence>
<keyword evidence="2" id="KW-1185">Reference proteome</keyword>
<dbReference type="OrthoDB" id="826539at2"/>